<dbReference type="OrthoDB" id="7067019at2"/>
<proteinExistence type="predicted"/>
<protein>
    <recommendedName>
        <fullName evidence="1">DUF4224 domain-containing protein</fullName>
    </recommendedName>
</protein>
<dbReference type="InterPro" id="IPR025319">
    <property type="entry name" value="DUF4224"/>
</dbReference>
<feature type="domain" description="DUF4224" evidence="1">
    <location>
        <begin position="8"/>
        <end position="50"/>
    </location>
</feature>
<organism evidence="2 3">
    <name type="scientific">Pseudomonas asplenii</name>
    <dbReference type="NCBI Taxonomy" id="53407"/>
    <lineage>
        <taxon>Bacteria</taxon>
        <taxon>Pseudomonadati</taxon>
        <taxon>Pseudomonadota</taxon>
        <taxon>Gammaproteobacteria</taxon>
        <taxon>Pseudomonadales</taxon>
        <taxon>Pseudomonadaceae</taxon>
        <taxon>Pseudomonas</taxon>
    </lineage>
</organism>
<keyword evidence="3" id="KW-1185">Reference proteome</keyword>
<comment type="caution">
    <text evidence="2">The sequence shown here is derived from an EMBL/GenBank/DDBJ whole genome shotgun (WGS) entry which is preliminary data.</text>
</comment>
<dbReference type="RefSeq" id="WP_054062801.1">
    <property type="nucleotide sequence ID" value="NZ_JSYZ01000008.1"/>
</dbReference>
<dbReference type="PATRIC" id="fig|50340.43.peg.5779"/>
<dbReference type="AlphaFoldDB" id="A0A0M9GH25"/>
<reference evidence="2 3" key="1">
    <citation type="journal article" date="2015" name="PLoS ONE">
        <title>Rice-Infecting Pseudomonas Genomes Are Highly Accessorized and Harbor Multiple Putative Virulence Mechanisms to Cause Sheath Brown Rot.</title>
        <authorList>
            <person name="Quibod I.L."/>
            <person name="Grande G."/>
            <person name="Oreiro E.G."/>
            <person name="Borja F.N."/>
            <person name="Dossa G.S."/>
            <person name="Mauleon R."/>
            <person name="Cruz C.V."/>
            <person name="Oliva R."/>
        </authorList>
    </citation>
    <scope>NUCLEOTIDE SEQUENCE [LARGE SCALE GENOMIC DNA]</scope>
    <source>
        <strain evidence="2 3">IRRI 6609</strain>
    </source>
</reference>
<evidence type="ECO:0000313" key="2">
    <source>
        <dbReference type="EMBL" id="KPA91056.1"/>
    </source>
</evidence>
<evidence type="ECO:0000259" key="1">
    <source>
        <dbReference type="Pfam" id="PF13986"/>
    </source>
</evidence>
<dbReference type="Pfam" id="PF13986">
    <property type="entry name" value="DUF4224"/>
    <property type="match status" value="1"/>
</dbReference>
<gene>
    <name evidence="2" type="ORF">PF66_02394</name>
</gene>
<dbReference type="Proteomes" id="UP000037931">
    <property type="component" value="Unassembled WGS sequence"/>
</dbReference>
<accession>A0A0M9GH25</accession>
<dbReference type="EMBL" id="JSYZ01000008">
    <property type="protein sequence ID" value="KPA91056.1"/>
    <property type="molecule type" value="Genomic_DNA"/>
</dbReference>
<evidence type="ECO:0000313" key="3">
    <source>
        <dbReference type="Proteomes" id="UP000037931"/>
    </source>
</evidence>
<name>A0A0M9GH25_9PSED</name>
<sequence length="78" mass="8517">MEIQSETLAEEEIAAITGYQLPGKQIAWLSSNGWQYVLTGARRPVVGRVYARLKLAGVRPTTSNAVAETWALDLSRVG</sequence>
<dbReference type="STRING" id="50340.PF66_02394"/>